<feature type="compositionally biased region" description="Polar residues" evidence="1">
    <location>
        <begin position="168"/>
        <end position="185"/>
    </location>
</feature>
<evidence type="ECO:0000256" key="1">
    <source>
        <dbReference type="SAM" id="MobiDB-lite"/>
    </source>
</evidence>
<feature type="compositionally biased region" description="Polar residues" evidence="1">
    <location>
        <begin position="132"/>
        <end position="160"/>
    </location>
</feature>
<accession>A0A5C3MHQ4</accession>
<dbReference type="OrthoDB" id="2685617at2759"/>
<feature type="region of interest" description="Disordered" evidence="1">
    <location>
        <begin position="107"/>
        <end position="227"/>
    </location>
</feature>
<evidence type="ECO:0000313" key="2">
    <source>
        <dbReference type="EMBL" id="TFK43478.1"/>
    </source>
</evidence>
<dbReference type="EMBL" id="ML213591">
    <property type="protein sequence ID" value="TFK43478.1"/>
    <property type="molecule type" value="Genomic_DNA"/>
</dbReference>
<sequence>MDPSQNVTARFQKALPYTLLPLSPRLAALHTARARAQPHAASFPDSCSKCGTYASASTSHISVKRMKRSTQFNASSTRVLRRTCRACGDVIDTPLDTGNAALFPTSTAAKGKASRSQKEYTQIPPSLETKSRLPSLTPSASPVPTQRSASMQPTSRSTYPDPSHPIASLNSSKSNPARTSATQPKVGSKKRSGLQDMLSRNRDKEQREQSKNKAGKAGGLAEFLSGL</sequence>
<keyword evidence="3" id="KW-1185">Reference proteome</keyword>
<evidence type="ECO:0000313" key="3">
    <source>
        <dbReference type="Proteomes" id="UP000308652"/>
    </source>
</evidence>
<feature type="compositionally biased region" description="Basic and acidic residues" evidence="1">
    <location>
        <begin position="199"/>
        <end position="211"/>
    </location>
</feature>
<reference evidence="2 3" key="1">
    <citation type="journal article" date="2019" name="Nat. Ecol. Evol.">
        <title>Megaphylogeny resolves global patterns of mushroom evolution.</title>
        <authorList>
            <person name="Varga T."/>
            <person name="Krizsan K."/>
            <person name="Foldi C."/>
            <person name="Dima B."/>
            <person name="Sanchez-Garcia M."/>
            <person name="Sanchez-Ramirez S."/>
            <person name="Szollosi G.J."/>
            <person name="Szarkandi J.G."/>
            <person name="Papp V."/>
            <person name="Albert L."/>
            <person name="Andreopoulos W."/>
            <person name="Angelini C."/>
            <person name="Antonin V."/>
            <person name="Barry K.W."/>
            <person name="Bougher N.L."/>
            <person name="Buchanan P."/>
            <person name="Buyck B."/>
            <person name="Bense V."/>
            <person name="Catcheside P."/>
            <person name="Chovatia M."/>
            <person name="Cooper J."/>
            <person name="Damon W."/>
            <person name="Desjardin D."/>
            <person name="Finy P."/>
            <person name="Geml J."/>
            <person name="Haridas S."/>
            <person name="Hughes K."/>
            <person name="Justo A."/>
            <person name="Karasinski D."/>
            <person name="Kautmanova I."/>
            <person name="Kiss B."/>
            <person name="Kocsube S."/>
            <person name="Kotiranta H."/>
            <person name="LaButti K.M."/>
            <person name="Lechner B.E."/>
            <person name="Liimatainen K."/>
            <person name="Lipzen A."/>
            <person name="Lukacs Z."/>
            <person name="Mihaltcheva S."/>
            <person name="Morgado L.N."/>
            <person name="Niskanen T."/>
            <person name="Noordeloos M.E."/>
            <person name="Ohm R.A."/>
            <person name="Ortiz-Santana B."/>
            <person name="Ovrebo C."/>
            <person name="Racz N."/>
            <person name="Riley R."/>
            <person name="Savchenko A."/>
            <person name="Shiryaev A."/>
            <person name="Soop K."/>
            <person name="Spirin V."/>
            <person name="Szebenyi C."/>
            <person name="Tomsovsky M."/>
            <person name="Tulloss R.E."/>
            <person name="Uehling J."/>
            <person name="Grigoriev I.V."/>
            <person name="Vagvolgyi C."/>
            <person name="Papp T."/>
            <person name="Martin F.M."/>
            <person name="Miettinen O."/>
            <person name="Hibbett D.S."/>
            <person name="Nagy L.G."/>
        </authorList>
    </citation>
    <scope>NUCLEOTIDE SEQUENCE [LARGE SCALE GENOMIC DNA]</scope>
    <source>
        <strain evidence="2 3">CBS 166.37</strain>
    </source>
</reference>
<organism evidence="2 3">
    <name type="scientific">Crucibulum laeve</name>
    <dbReference type="NCBI Taxonomy" id="68775"/>
    <lineage>
        <taxon>Eukaryota</taxon>
        <taxon>Fungi</taxon>
        <taxon>Dikarya</taxon>
        <taxon>Basidiomycota</taxon>
        <taxon>Agaricomycotina</taxon>
        <taxon>Agaricomycetes</taxon>
        <taxon>Agaricomycetidae</taxon>
        <taxon>Agaricales</taxon>
        <taxon>Agaricineae</taxon>
        <taxon>Nidulariaceae</taxon>
        <taxon>Crucibulum</taxon>
    </lineage>
</organism>
<dbReference type="Proteomes" id="UP000308652">
    <property type="component" value="Unassembled WGS sequence"/>
</dbReference>
<proteinExistence type="predicted"/>
<dbReference type="AlphaFoldDB" id="A0A5C3MHQ4"/>
<gene>
    <name evidence="2" type="ORF">BDQ12DRAFT_675047</name>
</gene>
<name>A0A5C3MHQ4_9AGAR</name>
<protein>
    <recommendedName>
        <fullName evidence="4">RNAse P Rpr2/Rpp21/SNM1 subunit domain-containing protein</fullName>
    </recommendedName>
</protein>
<evidence type="ECO:0008006" key="4">
    <source>
        <dbReference type="Google" id="ProtNLM"/>
    </source>
</evidence>